<accession>A0A6G1G336</accession>
<gene>
    <name evidence="2 4" type="ORF">P152DRAFT_34692</name>
</gene>
<protein>
    <recommendedName>
        <fullName evidence="1">Metallo-beta-lactamase domain-containing protein</fullName>
    </recommendedName>
</protein>
<organism evidence="2">
    <name type="scientific">Eremomyces bilateralis CBS 781.70</name>
    <dbReference type="NCBI Taxonomy" id="1392243"/>
    <lineage>
        <taxon>Eukaryota</taxon>
        <taxon>Fungi</taxon>
        <taxon>Dikarya</taxon>
        <taxon>Ascomycota</taxon>
        <taxon>Pezizomycotina</taxon>
        <taxon>Dothideomycetes</taxon>
        <taxon>Dothideomycetes incertae sedis</taxon>
        <taxon>Eremomycetales</taxon>
        <taxon>Eremomycetaceae</taxon>
        <taxon>Eremomyces</taxon>
    </lineage>
</organism>
<proteinExistence type="predicted"/>
<dbReference type="EMBL" id="ML975158">
    <property type="protein sequence ID" value="KAF1812402.1"/>
    <property type="molecule type" value="Genomic_DNA"/>
</dbReference>
<dbReference type="Gene3D" id="3.60.15.10">
    <property type="entry name" value="Ribonuclease Z/Hydroxyacylglutathione hydrolase-like"/>
    <property type="match status" value="1"/>
</dbReference>
<dbReference type="RefSeq" id="XP_033534033.1">
    <property type="nucleotide sequence ID" value="XM_033675377.1"/>
</dbReference>
<name>A0A6G1G336_9PEZI</name>
<evidence type="ECO:0000313" key="4">
    <source>
        <dbReference type="RefSeq" id="XP_033534033.1"/>
    </source>
</evidence>
<dbReference type="AlphaFoldDB" id="A0A6G1G336"/>
<evidence type="ECO:0000313" key="3">
    <source>
        <dbReference type="Proteomes" id="UP000504638"/>
    </source>
</evidence>
<dbReference type="SMART" id="SM00849">
    <property type="entry name" value="Lactamase_B"/>
    <property type="match status" value="1"/>
</dbReference>
<keyword evidence="3" id="KW-1185">Reference proteome</keyword>
<dbReference type="OrthoDB" id="17458at2759"/>
<dbReference type="PANTHER" id="PTHR36839">
    <property type="entry name" value="METALLO-BETA-LACTAMASE FAMILY PROTEIN (AFU_ORTHOLOGUE AFUA_5G12770)"/>
    <property type="match status" value="1"/>
</dbReference>
<dbReference type="PANTHER" id="PTHR36839:SF1">
    <property type="entry name" value="METALLO-BETA-LACTAMASE FAMILY PROTEIN (AFU_ORTHOLOGUE AFUA_5G12770)"/>
    <property type="match status" value="1"/>
</dbReference>
<evidence type="ECO:0000313" key="2">
    <source>
        <dbReference type="EMBL" id="KAF1812402.1"/>
    </source>
</evidence>
<reference evidence="4" key="3">
    <citation type="submission" date="2025-04" db="UniProtKB">
        <authorList>
            <consortium name="RefSeq"/>
        </authorList>
    </citation>
    <scope>IDENTIFICATION</scope>
    <source>
        <strain evidence="4">CBS 781.70</strain>
    </source>
</reference>
<reference evidence="2 4" key="1">
    <citation type="submission" date="2020-01" db="EMBL/GenBank/DDBJ databases">
        <authorList>
            <consortium name="DOE Joint Genome Institute"/>
            <person name="Haridas S."/>
            <person name="Albert R."/>
            <person name="Binder M."/>
            <person name="Bloem J."/>
            <person name="Labutti K."/>
            <person name="Salamov A."/>
            <person name="Andreopoulos B."/>
            <person name="Baker S.E."/>
            <person name="Barry K."/>
            <person name="Bills G."/>
            <person name="Bluhm B.H."/>
            <person name="Cannon C."/>
            <person name="Castanera R."/>
            <person name="Culley D.E."/>
            <person name="Daum C."/>
            <person name="Ezra D."/>
            <person name="Gonzalez J.B."/>
            <person name="Henrissat B."/>
            <person name="Kuo A."/>
            <person name="Liang C."/>
            <person name="Lipzen A."/>
            <person name="Lutzoni F."/>
            <person name="Magnuson J."/>
            <person name="Mondo S."/>
            <person name="Nolan M."/>
            <person name="Ohm R."/>
            <person name="Pangilinan J."/>
            <person name="Park H.-J."/>
            <person name="Ramirez L."/>
            <person name="Alfaro M."/>
            <person name="Sun H."/>
            <person name="Tritt A."/>
            <person name="Yoshinaga Y."/>
            <person name="Zwiers L.-H."/>
            <person name="Turgeon B.G."/>
            <person name="Goodwin S.B."/>
            <person name="Spatafora J.W."/>
            <person name="Crous P.W."/>
            <person name="Grigoriev I.V."/>
        </authorList>
    </citation>
    <scope>NUCLEOTIDE SEQUENCE</scope>
    <source>
        <strain evidence="2 4">CBS 781.70</strain>
    </source>
</reference>
<dbReference type="GeneID" id="54415947"/>
<sequence>MSNSEDFLICNACGTQYGTTSDLTACKICDDPRQYVPPSGQSWTTLGSLKAGDFENQFVADDGDSKITFLSTRPKFAIGQRAILLQTPSGNVLWDLITLIDEETVDFIHSIGGLKAIVISHPHYYSTHLEWAKRFNCPVYLAEEDKEWICRDEDPDNVRRFITRETETILPGVTAIKAGGHFPGSLLLHWENKLLIADTVMATPSGLYFKDRPTGTNSYSFMWSYPNMIPLSPDEIWPIWKSIKPFEFDTTHGAFHGLTIRDKDAKKRMLDSMQIQVRRSGHSKHGILEEAF</sequence>
<dbReference type="InterPro" id="IPR001279">
    <property type="entry name" value="Metallo-B-lactamas"/>
</dbReference>
<reference evidence="4" key="2">
    <citation type="submission" date="2020-04" db="EMBL/GenBank/DDBJ databases">
        <authorList>
            <consortium name="NCBI Genome Project"/>
        </authorList>
    </citation>
    <scope>NUCLEOTIDE SEQUENCE</scope>
    <source>
        <strain evidence="4">CBS 781.70</strain>
    </source>
</reference>
<dbReference type="SUPFAM" id="SSF56281">
    <property type="entry name" value="Metallo-hydrolase/oxidoreductase"/>
    <property type="match status" value="1"/>
</dbReference>
<feature type="domain" description="Metallo-beta-lactamase" evidence="1">
    <location>
        <begin position="79"/>
        <end position="240"/>
    </location>
</feature>
<evidence type="ECO:0000259" key="1">
    <source>
        <dbReference type="SMART" id="SM00849"/>
    </source>
</evidence>
<dbReference type="Proteomes" id="UP000504638">
    <property type="component" value="Unplaced"/>
</dbReference>
<dbReference type="InterPro" id="IPR036866">
    <property type="entry name" value="RibonucZ/Hydroxyglut_hydro"/>
</dbReference>